<dbReference type="PROSITE" id="PS00658">
    <property type="entry name" value="FORK_HEAD_2"/>
    <property type="match status" value="1"/>
</dbReference>
<dbReference type="Gene3D" id="1.10.10.10">
    <property type="entry name" value="Winged helix-like DNA-binding domain superfamily/Winged helix DNA-binding domain"/>
    <property type="match status" value="1"/>
</dbReference>
<dbReference type="CDD" id="cd00059">
    <property type="entry name" value="FH_FOX"/>
    <property type="match status" value="1"/>
</dbReference>
<evidence type="ECO:0000256" key="2">
    <source>
        <dbReference type="ARBA" id="ARBA00023242"/>
    </source>
</evidence>
<dbReference type="STRING" id="284813.Q8SQU6"/>
<evidence type="ECO:0000259" key="4">
    <source>
        <dbReference type="PROSITE" id="PS50039"/>
    </source>
</evidence>
<evidence type="ECO:0000313" key="6">
    <source>
        <dbReference type="Proteomes" id="UP000000819"/>
    </source>
</evidence>
<organism evidence="5 6">
    <name type="scientific">Encephalitozoon cuniculi (strain GB-M1)</name>
    <name type="common">Microsporidian parasite</name>
    <dbReference type="NCBI Taxonomy" id="284813"/>
    <lineage>
        <taxon>Eukaryota</taxon>
        <taxon>Fungi</taxon>
        <taxon>Fungi incertae sedis</taxon>
        <taxon>Microsporidia</taxon>
        <taxon>Unikaryonidae</taxon>
        <taxon>Encephalitozoon</taxon>
    </lineage>
</organism>
<keyword evidence="2 3" id="KW-0539">Nucleus</keyword>
<sequence>MICSMASLELLDIGLDEGDDVRGLWRSTGDEVLAEGFPYELLDASLSGDEAIHRFYMRCVDRVRPTSPDICIDPRRLCGDCEEAGERSDSMRVPEMGRDSSDGLRAKPTFSYAQIITQAIRTSSAGKLTLSEIYRWIEDSFEYYRHANPVWKNSIRHNLSLNKCFKKVPRDPGTRGKGGKWTLDYDFLAKEEFKRRRRARRYDGKALDVSEASGDSSNDERDDGFCSTYASSEDLVNQMEKFVASRIGSSKNVNKV</sequence>
<accession>Q8SQU6</accession>
<reference evidence="5 6" key="2">
    <citation type="journal article" date="2009" name="BMC Genomics">
        <title>Identification of transcriptional signals in Encephalitozoon cuniculi widespread among Microsporidia phylum: support for accurate structural genome annotation.</title>
        <authorList>
            <person name="Peyretaillade E."/>
            <person name="Goncalves O."/>
            <person name="Terrat S."/>
            <person name="Dugat-Bony E."/>
            <person name="Wincker P."/>
            <person name="Cornman R.S."/>
            <person name="Evans J.D."/>
            <person name="Delbac F."/>
            <person name="Peyret P."/>
        </authorList>
    </citation>
    <scope>NUCLEOTIDE SEQUENCE [LARGE SCALE GENOMIC DNA]</scope>
    <source>
        <strain evidence="5 6">GB-M1</strain>
    </source>
</reference>
<dbReference type="Pfam" id="PF00250">
    <property type="entry name" value="Forkhead"/>
    <property type="match status" value="1"/>
</dbReference>
<dbReference type="GeneID" id="860093"/>
<dbReference type="FunFam" id="1.10.10.10:FF:000135">
    <property type="entry name" value="forkhead box protein G1"/>
    <property type="match status" value="1"/>
</dbReference>
<reference evidence="5 6" key="1">
    <citation type="journal article" date="2001" name="Nature">
        <title>Genome sequence and gene compaction of the eukaryote parasite Encephalitozoon cuniculi.</title>
        <authorList>
            <person name="Katinka M.D."/>
            <person name="Duprat S."/>
            <person name="Cornillot E."/>
            <person name="Metenier G."/>
            <person name="Thomarat F."/>
            <person name="Prensier G."/>
            <person name="Barbe V."/>
            <person name="Peyretaillade E."/>
            <person name="Brottier P."/>
            <person name="Wincker P."/>
            <person name="Delbac F."/>
            <person name="El Alaoui H."/>
            <person name="Peyret P."/>
            <person name="Saurin W."/>
            <person name="Gouy M."/>
            <person name="Weissenbach J."/>
            <person name="Vivares C.P."/>
        </authorList>
    </citation>
    <scope>NUCLEOTIDE SEQUENCE [LARGE SCALE GENOMIC DNA]</scope>
    <source>
        <strain evidence="5 6">GB-M1</strain>
    </source>
</reference>
<dbReference type="InParanoid" id="Q8SQU6"/>
<dbReference type="PANTHER" id="PTHR11829">
    <property type="entry name" value="FORKHEAD BOX PROTEIN"/>
    <property type="match status" value="1"/>
</dbReference>
<evidence type="ECO:0000256" key="3">
    <source>
        <dbReference type="PROSITE-ProRule" id="PRU00089"/>
    </source>
</evidence>
<dbReference type="Proteomes" id="UP000000819">
    <property type="component" value="Chromosome XI"/>
</dbReference>
<dbReference type="EMBL" id="AL590450">
    <property type="protein sequence ID" value="CAD26043.1"/>
    <property type="molecule type" value="Genomic_DNA"/>
</dbReference>
<dbReference type="GO" id="GO:0000981">
    <property type="term" value="F:DNA-binding transcription factor activity, RNA polymerase II-specific"/>
    <property type="evidence" value="ECO:0007669"/>
    <property type="project" value="TreeGrafter"/>
</dbReference>
<proteinExistence type="predicted"/>
<dbReference type="SUPFAM" id="SSF46785">
    <property type="entry name" value="Winged helix' DNA-binding domain"/>
    <property type="match status" value="1"/>
</dbReference>
<keyword evidence="1 3" id="KW-0238">DNA-binding</keyword>
<dbReference type="VEuPathDB" id="MicrosporidiaDB:ECU11_1330"/>
<dbReference type="RefSeq" id="NP_586439.1">
    <property type="nucleotide sequence ID" value="NM_001042272.1"/>
</dbReference>
<comment type="subcellular location">
    <subcellularLocation>
        <location evidence="3">Nucleus</location>
    </subcellularLocation>
</comment>
<evidence type="ECO:0000313" key="5">
    <source>
        <dbReference type="EMBL" id="CAD26043.1"/>
    </source>
</evidence>
<dbReference type="OrthoDB" id="5954824at2759"/>
<dbReference type="PRINTS" id="PR00053">
    <property type="entry name" value="FORKHEAD"/>
</dbReference>
<protein>
    <submittedName>
        <fullName evidence="5">TRANSCRIPTION FACTOR (Forkhead domain)</fullName>
    </submittedName>
</protein>
<dbReference type="InterPro" id="IPR030456">
    <property type="entry name" value="TF_fork_head_CS_2"/>
</dbReference>
<gene>
    <name evidence="5" type="ordered locus">ECU11_1330</name>
</gene>
<feature type="DNA-binding region" description="Fork-head" evidence="3">
    <location>
        <begin position="107"/>
        <end position="198"/>
    </location>
</feature>
<evidence type="ECO:0000256" key="1">
    <source>
        <dbReference type="ARBA" id="ARBA00023125"/>
    </source>
</evidence>
<feature type="domain" description="Fork-head" evidence="4">
    <location>
        <begin position="107"/>
        <end position="198"/>
    </location>
</feature>
<dbReference type="HOGENOM" id="CLU_1085975_0_0_1"/>
<dbReference type="GO" id="GO:0000978">
    <property type="term" value="F:RNA polymerase II cis-regulatory region sequence-specific DNA binding"/>
    <property type="evidence" value="ECO:0007669"/>
    <property type="project" value="TreeGrafter"/>
</dbReference>
<dbReference type="GO" id="GO:0005634">
    <property type="term" value="C:nucleus"/>
    <property type="evidence" value="ECO:0007669"/>
    <property type="project" value="UniProtKB-SubCell"/>
</dbReference>
<name>Q8SQU6_ENCCU</name>
<dbReference type="AlphaFoldDB" id="Q8SQU6"/>
<dbReference type="InterPro" id="IPR050211">
    <property type="entry name" value="FOX_domain-containing"/>
</dbReference>
<keyword evidence="6" id="KW-1185">Reference proteome</keyword>
<dbReference type="InterPro" id="IPR018122">
    <property type="entry name" value="TF_fork_head_CS_1"/>
</dbReference>
<dbReference type="PROSITE" id="PS50039">
    <property type="entry name" value="FORK_HEAD_3"/>
    <property type="match status" value="1"/>
</dbReference>
<dbReference type="InterPro" id="IPR001766">
    <property type="entry name" value="Fork_head_dom"/>
</dbReference>
<dbReference type="SMART" id="SM00339">
    <property type="entry name" value="FH"/>
    <property type="match status" value="1"/>
</dbReference>
<dbReference type="PANTHER" id="PTHR11829:SF343">
    <property type="entry name" value="FORK-HEAD DOMAIN-CONTAINING PROTEIN"/>
    <property type="match status" value="1"/>
</dbReference>
<dbReference type="InterPro" id="IPR036390">
    <property type="entry name" value="WH_DNA-bd_sf"/>
</dbReference>
<dbReference type="KEGG" id="ecu:ECU11_1330"/>
<dbReference type="InterPro" id="IPR036388">
    <property type="entry name" value="WH-like_DNA-bd_sf"/>
</dbReference>
<dbReference type="PROSITE" id="PS00657">
    <property type="entry name" value="FORK_HEAD_1"/>
    <property type="match status" value="1"/>
</dbReference>